<dbReference type="SUPFAM" id="SSF52087">
    <property type="entry name" value="CRAL/TRIO domain"/>
    <property type="match status" value="1"/>
</dbReference>
<sequence length="303" mass="34774">MADIVKEQSLEEEYKKTGIRPADVAALRDWLKTQPHLPEKYITDLDIILTYHCCYQSSEVSKQVLDLHYTLRTLFNNFFLNRKVDDNVIKTLNVVLTVPLSIPSTIDNFKVVYHRLIDFDTKNFVFPDALRAVLMILDLIQYEEGTWPGFIILIDLTGVSLGHIAKLDLLSVQQVLYYLQEAMLVKLKGLHFMNAPSYVDRLLMILKPFMKKELLQMLCIHSVGTNTVDKVVPMKALPKEAGGECKTFEEAKNDMIEKFVANKDFFLNENRKRVVESLRPGKPKTLTDIFGGIEGSFKKLEID</sequence>
<feature type="domain" description="CRAL-TRIO" evidence="1">
    <location>
        <begin position="85"/>
        <end position="249"/>
    </location>
</feature>
<dbReference type="Gene3D" id="3.40.525.10">
    <property type="entry name" value="CRAL-TRIO lipid binding domain"/>
    <property type="match status" value="1"/>
</dbReference>
<proteinExistence type="evidence at transcript level"/>
<dbReference type="PANTHER" id="PTHR10174:SF213">
    <property type="entry name" value="CRAL-TRIO DOMAIN-CONTAINING PROTEIN"/>
    <property type="match status" value="1"/>
</dbReference>
<dbReference type="PRINTS" id="PR00180">
    <property type="entry name" value="CRETINALDHBP"/>
</dbReference>
<dbReference type="InterPro" id="IPR001251">
    <property type="entry name" value="CRAL-TRIO_dom"/>
</dbReference>
<evidence type="ECO:0000313" key="2">
    <source>
        <dbReference type="EMBL" id="ATY51923.1"/>
    </source>
</evidence>
<dbReference type="Pfam" id="PF00650">
    <property type="entry name" value="CRAL_TRIO"/>
    <property type="match status" value="1"/>
</dbReference>
<evidence type="ECO:0000259" key="1">
    <source>
        <dbReference type="PROSITE" id="PS50191"/>
    </source>
</evidence>
<dbReference type="CDD" id="cd00170">
    <property type="entry name" value="SEC14"/>
    <property type="match status" value="1"/>
</dbReference>
<protein>
    <submittedName>
        <fullName evidence="2">CTD12</fullName>
    </submittedName>
</protein>
<reference evidence="2" key="1">
    <citation type="journal article" date="2017" name="Genome Biol. Evol.">
        <title>Copy Number Variation and Expression Analysis Reveals a Nonorthologous Pinta Gene Family Member Involved in Butterfly Vision.</title>
        <authorList>
            <person name="Macias-Munoz A."/>
            <person name="McCulloch K.J."/>
            <person name="Briscoe A.D."/>
        </authorList>
    </citation>
    <scope>NUCLEOTIDE SEQUENCE</scope>
</reference>
<accession>A0A2H4RMR3</accession>
<dbReference type="GO" id="GO:1902936">
    <property type="term" value="F:phosphatidylinositol bisphosphate binding"/>
    <property type="evidence" value="ECO:0007669"/>
    <property type="project" value="TreeGrafter"/>
</dbReference>
<dbReference type="GO" id="GO:0016020">
    <property type="term" value="C:membrane"/>
    <property type="evidence" value="ECO:0007669"/>
    <property type="project" value="TreeGrafter"/>
</dbReference>
<dbReference type="PANTHER" id="PTHR10174">
    <property type="entry name" value="ALPHA-TOCOPHEROL TRANSFER PROTEIN-RELATED"/>
    <property type="match status" value="1"/>
</dbReference>
<dbReference type="EMBL" id="MG434617">
    <property type="protein sequence ID" value="ATY51923.1"/>
    <property type="molecule type" value="mRNA"/>
</dbReference>
<dbReference type="SMART" id="SM00516">
    <property type="entry name" value="SEC14"/>
    <property type="match status" value="1"/>
</dbReference>
<dbReference type="PROSITE" id="PS50191">
    <property type="entry name" value="CRAL_TRIO"/>
    <property type="match status" value="1"/>
</dbReference>
<dbReference type="InterPro" id="IPR036865">
    <property type="entry name" value="CRAL-TRIO_dom_sf"/>
</dbReference>
<name>A0A2H4RMR3_HELME</name>
<organism evidence="2">
    <name type="scientific">Heliconius melpomene</name>
    <name type="common">Postman butterfly</name>
    <dbReference type="NCBI Taxonomy" id="34740"/>
    <lineage>
        <taxon>Eukaryota</taxon>
        <taxon>Metazoa</taxon>
        <taxon>Ecdysozoa</taxon>
        <taxon>Arthropoda</taxon>
        <taxon>Hexapoda</taxon>
        <taxon>Insecta</taxon>
        <taxon>Pterygota</taxon>
        <taxon>Neoptera</taxon>
        <taxon>Endopterygota</taxon>
        <taxon>Lepidoptera</taxon>
        <taxon>Glossata</taxon>
        <taxon>Ditrysia</taxon>
        <taxon>Papilionoidea</taxon>
        <taxon>Nymphalidae</taxon>
        <taxon>Heliconiinae</taxon>
        <taxon>Heliconiini</taxon>
        <taxon>Heliconius</taxon>
    </lineage>
</organism>
<dbReference type="AlphaFoldDB" id="A0A2H4RMR3"/>